<dbReference type="AlphaFoldDB" id="A0A498CIF7"/>
<dbReference type="InterPro" id="IPR006016">
    <property type="entry name" value="UspA"/>
</dbReference>
<dbReference type="CDD" id="cd00293">
    <property type="entry name" value="USP-like"/>
    <property type="match status" value="1"/>
</dbReference>
<dbReference type="PANTHER" id="PTHR46268:SF15">
    <property type="entry name" value="UNIVERSAL STRESS PROTEIN HP_0031"/>
    <property type="match status" value="1"/>
</dbReference>
<dbReference type="SUPFAM" id="SSF52402">
    <property type="entry name" value="Adenine nucleotide alpha hydrolases-like"/>
    <property type="match status" value="2"/>
</dbReference>
<evidence type="ECO:0000256" key="1">
    <source>
        <dbReference type="ARBA" id="ARBA00008791"/>
    </source>
</evidence>
<gene>
    <name evidence="3" type="ORF">BCL79_2015</name>
</gene>
<dbReference type="EMBL" id="RCDC01000004">
    <property type="protein sequence ID" value="RLK57606.1"/>
    <property type="molecule type" value="Genomic_DNA"/>
</dbReference>
<name>A0A498CIF7_9GAMM</name>
<dbReference type="PRINTS" id="PR01438">
    <property type="entry name" value="UNVRSLSTRESS"/>
</dbReference>
<dbReference type="InterPro" id="IPR006015">
    <property type="entry name" value="Universal_stress_UspA"/>
</dbReference>
<dbReference type="OrthoDB" id="9804721at2"/>
<sequence length="280" mass="29984">MPTMKDIAVLFDESHYGLHVLDAAARLAGRQGGHLIGVTALNHDPVPIHDGFAKGGALTEVVALRQSSMAARVLNCGQNLTKAVQQHGVDGELRVISYVESSSESSLHALYCDLLVLASPDIPGTPQTWSAQSMLRHSGIPILIVPRAWQDREIGRRIVVAWNGSRQARRAIADSLPLLTKAEEVKLLIVDPERTSDLLGDEPGADMASFLARHDVRVELVRLPAQGARVADVILNYAAASGVDLVVFGAYSHARLTESLMGGVTRTLLAGASIPLFVSQ</sequence>
<reference evidence="3 4" key="1">
    <citation type="submission" date="2018-10" db="EMBL/GenBank/DDBJ databases">
        <title>Comparative analysis of microorganisms from saline springs in Andes Mountain Range, Colombia.</title>
        <authorList>
            <person name="Rubin E."/>
        </authorList>
    </citation>
    <scope>NUCLEOTIDE SEQUENCE [LARGE SCALE GENOMIC DNA]</scope>
    <source>
        <strain evidence="3 4">USBA GBX 843</strain>
    </source>
</reference>
<dbReference type="Gene3D" id="3.40.50.12370">
    <property type="match status" value="1"/>
</dbReference>
<dbReference type="Proteomes" id="UP000274786">
    <property type="component" value="Unassembled WGS sequence"/>
</dbReference>
<proteinExistence type="inferred from homology"/>
<comment type="caution">
    <text evidence="3">The sequence shown here is derived from an EMBL/GenBank/DDBJ whole genome shotgun (WGS) entry which is preliminary data.</text>
</comment>
<feature type="domain" description="UspA" evidence="2">
    <location>
        <begin position="156"/>
        <end position="278"/>
    </location>
</feature>
<evidence type="ECO:0000313" key="3">
    <source>
        <dbReference type="EMBL" id="RLK57606.1"/>
    </source>
</evidence>
<organism evidence="3 4">
    <name type="scientific">Stenotrophomonas rhizophila</name>
    <dbReference type="NCBI Taxonomy" id="216778"/>
    <lineage>
        <taxon>Bacteria</taxon>
        <taxon>Pseudomonadati</taxon>
        <taxon>Pseudomonadota</taxon>
        <taxon>Gammaproteobacteria</taxon>
        <taxon>Lysobacterales</taxon>
        <taxon>Lysobacteraceae</taxon>
        <taxon>Stenotrophomonas</taxon>
    </lineage>
</organism>
<accession>A0A498CIF7</accession>
<dbReference type="Pfam" id="PF00582">
    <property type="entry name" value="Usp"/>
    <property type="match status" value="1"/>
</dbReference>
<dbReference type="PANTHER" id="PTHR46268">
    <property type="entry name" value="STRESS RESPONSE PROTEIN NHAX"/>
    <property type="match status" value="1"/>
</dbReference>
<comment type="similarity">
    <text evidence="1">Belongs to the universal stress protein A family.</text>
</comment>
<evidence type="ECO:0000313" key="4">
    <source>
        <dbReference type="Proteomes" id="UP000274786"/>
    </source>
</evidence>
<evidence type="ECO:0000259" key="2">
    <source>
        <dbReference type="Pfam" id="PF00582"/>
    </source>
</evidence>
<protein>
    <submittedName>
        <fullName evidence="3">Universal stress protein family protein</fullName>
    </submittedName>
</protein>